<sequence>MPRPPSIHSLHSWWSDSNSVGPTINLHALAKPLMKRMHNRQARSLIKRNFDLPLSSFMLEEYCSYLTFPYVLLGTRLFVLEEISRRASFEDDAKVLVALFANHSLGICDFLDKCDGHMLKMMALLLGNLVTHNVGVDLGLGFRSACLRALSLMSDLTTLHDAQQSVEILSRSSIGAQTVLDYELPVPMVSDTHDAHAYFHQTLQNLSKYSNTYALAYKTCSRLVYLLNMNNPNVCLASRTAFEKVALSPYGAQASLDVDIFPFIVHGFMSTNESTEWSCRMLRNLVEHEETASTVVSLTPCDMLTLLLVNQHSPMIKYAVLDAVAAICTRDDGARAVVSVYMLDQIAPIIDATELESESLLRQTALRILFKLSNSTSSWIKEKLYQMFGTLRKSINEDVVGSLQSMAIIDTQEHIIVQRCAMKVLLGLTRSANGKVVLRNTDILSHINELAATEDAELCRYTCELSEIFQPSVASEEVVTTFKFVIL</sequence>
<accession>A0AAW0D2D3</accession>
<keyword evidence="2" id="KW-1185">Reference proteome</keyword>
<dbReference type="Proteomes" id="UP001362999">
    <property type="component" value="Unassembled WGS sequence"/>
</dbReference>
<proteinExistence type="predicted"/>
<evidence type="ECO:0000313" key="2">
    <source>
        <dbReference type="Proteomes" id="UP001362999"/>
    </source>
</evidence>
<dbReference type="EMBL" id="JAWWNJ010000011">
    <property type="protein sequence ID" value="KAK7045067.1"/>
    <property type="molecule type" value="Genomic_DNA"/>
</dbReference>
<name>A0AAW0D2D3_9AGAR</name>
<dbReference type="AlphaFoldDB" id="A0AAW0D2D3"/>
<organism evidence="1 2">
    <name type="scientific">Favolaschia claudopus</name>
    <dbReference type="NCBI Taxonomy" id="2862362"/>
    <lineage>
        <taxon>Eukaryota</taxon>
        <taxon>Fungi</taxon>
        <taxon>Dikarya</taxon>
        <taxon>Basidiomycota</taxon>
        <taxon>Agaricomycotina</taxon>
        <taxon>Agaricomycetes</taxon>
        <taxon>Agaricomycetidae</taxon>
        <taxon>Agaricales</taxon>
        <taxon>Marasmiineae</taxon>
        <taxon>Mycenaceae</taxon>
        <taxon>Favolaschia</taxon>
    </lineage>
</organism>
<gene>
    <name evidence="1" type="ORF">R3P38DRAFT_2882421</name>
</gene>
<dbReference type="SUPFAM" id="SSF48371">
    <property type="entry name" value="ARM repeat"/>
    <property type="match status" value="1"/>
</dbReference>
<dbReference type="InterPro" id="IPR011989">
    <property type="entry name" value="ARM-like"/>
</dbReference>
<dbReference type="Gene3D" id="1.25.10.10">
    <property type="entry name" value="Leucine-rich Repeat Variant"/>
    <property type="match status" value="1"/>
</dbReference>
<protein>
    <submittedName>
        <fullName evidence="1">Uncharacterized protein</fullName>
    </submittedName>
</protein>
<evidence type="ECO:0000313" key="1">
    <source>
        <dbReference type="EMBL" id="KAK7045067.1"/>
    </source>
</evidence>
<dbReference type="InterPro" id="IPR016024">
    <property type="entry name" value="ARM-type_fold"/>
</dbReference>
<reference evidence="1 2" key="1">
    <citation type="journal article" date="2024" name="J Genomics">
        <title>Draft genome sequencing and assembly of Favolaschia claudopus CIRM-BRFM 2984 isolated from oak limbs.</title>
        <authorList>
            <person name="Navarro D."/>
            <person name="Drula E."/>
            <person name="Chaduli D."/>
            <person name="Cazenave R."/>
            <person name="Ahrendt S."/>
            <person name="Wang J."/>
            <person name="Lipzen A."/>
            <person name="Daum C."/>
            <person name="Barry K."/>
            <person name="Grigoriev I.V."/>
            <person name="Favel A."/>
            <person name="Rosso M.N."/>
            <person name="Martin F."/>
        </authorList>
    </citation>
    <scope>NUCLEOTIDE SEQUENCE [LARGE SCALE GENOMIC DNA]</scope>
    <source>
        <strain evidence="1 2">CIRM-BRFM 2984</strain>
    </source>
</reference>
<comment type="caution">
    <text evidence="1">The sequence shown here is derived from an EMBL/GenBank/DDBJ whole genome shotgun (WGS) entry which is preliminary data.</text>
</comment>